<proteinExistence type="predicted"/>
<sequence length="202" mass="22111">MTGLTPMERRPAPVDNAVKAGVPHGAPVLRGGELAALYRDASFYSRPDTRYVKAVHVAVFSTRLTTNAGGQLGELAAACDPSGIMLCDDLFLDAYDVKTAARCRRRACQALFAVAERQHGDLDHIRSYYKLEHRIGVRVDLGLRVRHEGRPGAIIDTRGQYLVVRLDDETVPVTVHATSGMEYQGKDGWVRAVPLPDPYAAV</sequence>
<dbReference type="RefSeq" id="WP_105866843.1">
    <property type="nucleotide sequence ID" value="NZ_PVLV01000007.1"/>
</dbReference>
<accession>A0A2S9Q392</accession>
<dbReference type="Proteomes" id="UP000239322">
    <property type="component" value="Unassembled WGS sequence"/>
</dbReference>
<dbReference type="OrthoDB" id="4324496at2"/>
<protein>
    <submittedName>
        <fullName evidence="1">Uncharacterized protein</fullName>
    </submittedName>
</protein>
<organism evidence="1 2">
    <name type="scientific">Streptomyces solincola</name>
    <dbReference type="NCBI Taxonomy" id="2100817"/>
    <lineage>
        <taxon>Bacteria</taxon>
        <taxon>Bacillati</taxon>
        <taxon>Actinomycetota</taxon>
        <taxon>Actinomycetes</taxon>
        <taxon>Kitasatosporales</taxon>
        <taxon>Streptomycetaceae</taxon>
        <taxon>Streptomyces</taxon>
    </lineage>
</organism>
<gene>
    <name evidence="1" type="ORF">C6N75_00595</name>
</gene>
<dbReference type="EMBL" id="PVLV01000007">
    <property type="protein sequence ID" value="PRH81077.1"/>
    <property type="molecule type" value="Genomic_DNA"/>
</dbReference>
<dbReference type="AlphaFoldDB" id="A0A2S9Q392"/>
<evidence type="ECO:0000313" key="2">
    <source>
        <dbReference type="Proteomes" id="UP000239322"/>
    </source>
</evidence>
<comment type="caution">
    <text evidence="1">The sequence shown here is derived from an EMBL/GenBank/DDBJ whole genome shotgun (WGS) entry which is preliminary data.</text>
</comment>
<keyword evidence="2" id="KW-1185">Reference proteome</keyword>
<reference evidence="1 2" key="1">
    <citation type="submission" date="2018-03" db="EMBL/GenBank/DDBJ databases">
        <title>Novel Streptomyces sp. from soil.</title>
        <authorList>
            <person name="Tan G.Y.A."/>
            <person name="Lee Z.Y."/>
        </authorList>
    </citation>
    <scope>NUCLEOTIDE SEQUENCE [LARGE SCALE GENOMIC DNA]</scope>
    <source>
        <strain evidence="1 2">ST5x</strain>
    </source>
</reference>
<name>A0A2S9Q392_9ACTN</name>
<evidence type="ECO:0000313" key="1">
    <source>
        <dbReference type="EMBL" id="PRH81077.1"/>
    </source>
</evidence>